<gene>
    <name evidence="1" type="ORF">PSON_ATCC_30995.1.T0330305</name>
</gene>
<sequence>MHQNQFVEQGDPQKEFLEAFKELLHFQNSRIPNNNDLMNQNYPQLLYPLILPTEIPNTFIINMGPYYSYLQQSQLNPQAIQEQGVVQKIQQTQFQNHQIIKEEFLDDNKQYKGNYLQKKQQ</sequence>
<protein>
    <submittedName>
        <fullName evidence="1">Uncharacterized protein</fullName>
    </submittedName>
</protein>
<evidence type="ECO:0000313" key="2">
    <source>
        <dbReference type="Proteomes" id="UP000692954"/>
    </source>
</evidence>
<reference evidence="1" key="1">
    <citation type="submission" date="2021-01" db="EMBL/GenBank/DDBJ databases">
        <authorList>
            <consortium name="Genoscope - CEA"/>
            <person name="William W."/>
        </authorList>
    </citation>
    <scope>NUCLEOTIDE SEQUENCE</scope>
</reference>
<proteinExistence type="predicted"/>
<dbReference type="Proteomes" id="UP000692954">
    <property type="component" value="Unassembled WGS sequence"/>
</dbReference>
<name>A0A8S1M3X7_9CILI</name>
<organism evidence="1 2">
    <name type="scientific">Paramecium sonneborni</name>
    <dbReference type="NCBI Taxonomy" id="65129"/>
    <lineage>
        <taxon>Eukaryota</taxon>
        <taxon>Sar</taxon>
        <taxon>Alveolata</taxon>
        <taxon>Ciliophora</taxon>
        <taxon>Intramacronucleata</taxon>
        <taxon>Oligohymenophorea</taxon>
        <taxon>Peniculida</taxon>
        <taxon>Parameciidae</taxon>
        <taxon>Paramecium</taxon>
    </lineage>
</organism>
<evidence type="ECO:0000313" key="1">
    <source>
        <dbReference type="EMBL" id="CAD8075588.1"/>
    </source>
</evidence>
<dbReference type="EMBL" id="CAJJDN010000033">
    <property type="protein sequence ID" value="CAD8075588.1"/>
    <property type="molecule type" value="Genomic_DNA"/>
</dbReference>
<accession>A0A8S1M3X7</accession>
<comment type="caution">
    <text evidence="1">The sequence shown here is derived from an EMBL/GenBank/DDBJ whole genome shotgun (WGS) entry which is preliminary data.</text>
</comment>
<dbReference type="AlphaFoldDB" id="A0A8S1M3X7"/>
<keyword evidence="2" id="KW-1185">Reference proteome</keyword>